<evidence type="ECO:0000259" key="5">
    <source>
        <dbReference type="Pfam" id="PF01266"/>
    </source>
</evidence>
<dbReference type="Pfam" id="PF01266">
    <property type="entry name" value="DAO"/>
    <property type="match status" value="1"/>
</dbReference>
<comment type="caution">
    <text evidence="6">The sequence shown here is derived from an EMBL/GenBank/DDBJ whole genome shotgun (WGS) entry which is preliminary data.</text>
</comment>
<keyword evidence="2" id="KW-0285">Flavoprotein</keyword>
<gene>
    <name evidence="6" type="primary">solA_1</name>
    <name evidence="6" type="ORF">GCM10009836_35640</name>
</gene>
<dbReference type="PANTHER" id="PTHR10961">
    <property type="entry name" value="PEROXISOMAL SARCOSINE OXIDASE"/>
    <property type="match status" value="1"/>
</dbReference>
<dbReference type="InterPro" id="IPR036188">
    <property type="entry name" value="FAD/NAD-bd_sf"/>
</dbReference>
<dbReference type="Gene3D" id="3.50.50.60">
    <property type="entry name" value="FAD/NAD(P)-binding domain"/>
    <property type="match status" value="1"/>
</dbReference>
<dbReference type="RefSeq" id="WP_344418008.1">
    <property type="nucleotide sequence ID" value="NZ_BAAAQK010000009.1"/>
</dbReference>
<keyword evidence="3" id="KW-0274">FAD</keyword>
<proteinExistence type="predicted"/>
<dbReference type="Gene3D" id="3.30.9.10">
    <property type="entry name" value="D-Amino Acid Oxidase, subunit A, domain 2"/>
    <property type="match status" value="1"/>
</dbReference>
<dbReference type="InterPro" id="IPR006076">
    <property type="entry name" value="FAD-dep_OxRdtase"/>
</dbReference>
<dbReference type="InterPro" id="IPR045170">
    <property type="entry name" value="MTOX"/>
</dbReference>
<keyword evidence="7" id="KW-1185">Reference proteome</keyword>
<evidence type="ECO:0000256" key="3">
    <source>
        <dbReference type="ARBA" id="ARBA00022827"/>
    </source>
</evidence>
<evidence type="ECO:0000256" key="1">
    <source>
        <dbReference type="ARBA" id="ARBA00001974"/>
    </source>
</evidence>
<feature type="domain" description="FAD dependent oxidoreductase" evidence="5">
    <location>
        <begin position="20"/>
        <end position="363"/>
    </location>
</feature>
<sequence length="376" mass="39578">MSLIPTPRTPVPALPPAVEIVVVGGGVMGAATAWQLARRGHEVLLLEQFGPGHDRGASHGTSRIYRLTYSDPRYVRLAAEALELWRELEHETGAGLLTFTGGVDHGDPDSTGPLAASLAAHGIAYEWLDPQEAAERWPGRVFEGRVLHQPDRSGRVHADQAVAAFGAAAVGWGAVVRHRVAVEALEIGGDDRVDVRTTAGTVRARRVVVTAGAWSAGLTAGLIPLPALRVTQERPVHVVRRPGVPSGPTFIHHVTDGWPSSVYGLAAPDGRVKLGFHGVGRLRDPDAAPPPADARTARLLLDYIDRYLPGLDGSTAETVECTYTSTPDAEFALVAQGPLTVGAGFSGHGFKFAPAIGRVLADMATDATAVSPVGPR</sequence>
<dbReference type="PANTHER" id="PTHR10961:SF7">
    <property type="entry name" value="FAD DEPENDENT OXIDOREDUCTASE DOMAIN-CONTAINING PROTEIN"/>
    <property type="match status" value="1"/>
</dbReference>
<evidence type="ECO:0000256" key="4">
    <source>
        <dbReference type="ARBA" id="ARBA00023002"/>
    </source>
</evidence>
<name>A0ABN2N5T5_9PSEU</name>
<comment type="cofactor">
    <cofactor evidence="1">
        <name>FAD</name>
        <dbReference type="ChEBI" id="CHEBI:57692"/>
    </cofactor>
</comment>
<keyword evidence="4" id="KW-0560">Oxidoreductase</keyword>
<dbReference type="Proteomes" id="UP001500449">
    <property type="component" value="Unassembled WGS sequence"/>
</dbReference>
<evidence type="ECO:0000313" key="6">
    <source>
        <dbReference type="EMBL" id="GAA1852428.1"/>
    </source>
</evidence>
<reference evidence="6 7" key="1">
    <citation type="journal article" date="2019" name="Int. J. Syst. Evol. Microbiol.">
        <title>The Global Catalogue of Microorganisms (GCM) 10K type strain sequencing project: providing services to taxonomists for standard genome sequencing and annotation.</title>
        <authorList>
            <consortium name="The Broad Institute Genomics Platform"/>
            <consortium name="The Broad Institute Genome Sequencing Center for Infectious Disease"/>
            <person name="Wu L."/>
            <person name="Ma J."/>
        </authorList>
    </citation>
    <scope>NUCLEOTIDE SEQUENCE [LARGE SCALE GENOMIC DNA]</scope>
    <source>
        <strain evidence="6 7">JCM 16009</strain>
    </source>
</reference>
<evidence type="ECO:0000256" key="2">
    <source>
        <dbReference type="ARBA" id="ARBA00022630"/>
    </source>
</evidence>
<dbReference type="EMBL" id="BAAAQK010000009">
    <property type="protein sequence ID" value="GAA1852428.1"/>
    <property type="molecule type" value="Genomic_DNA"/>
</dbReference>
<evidence type="ECO:0000313" key="7">
    <source>
        <dbReference type="Proteomes" id="UP001500449"/>
    </source>
</evidence>
<accession>A0ABN2N5T5</accession>
<protein>
    <submittedName>
        <fullName evidence="6">N-methyl-L-tryptophan oxidase</fullName>
    </submittedName>
</protein>
<dbReference type="SUPFAM" id="SSF54373">
    <property type="entry name" value="FAD-linked reductases, C-terminal domain"/>
    <property type="match status" value="1"/>
</dbReference>
<organism evidence="6 7">
    <name type="scientific">Pseudonocardia ailaonensis</name>
    <dbReference type="NCBI Taxonomy" id="367279"/>
    <lineage>
        <taxon>Bacteria</taxon>
        <taxon>Bacillati</taxon>
        <taxon>Actinomycetota</taxon>
        <taxon>Actinomycetes</taxon>
        <taxon>Pseudonocardiales</taxon>
        <taxon>Pseudonocardiaceae</taxon>
        <taxon>Pseudonocardia</taxon>
    </lineage>
</organism>
<dbReference type="SUPFAM" id="SSF51905">
    <property type="entry name" value="FAD/NAD(P)-binding domain"/>
    <property type="match status" value="1"/>
</dbReference>